<evidence type="ECO:0000313" key="9">
    <source>
        <dbReference type="EMBL" id="MEQ2520688.1"/>
    </source>
</evidence>
<keyword evidence="5 7" id="KW-1133">Transmembrane helix</keyword>
<dbReference type="CDD" id="cd16015">
    <property type="entry name" value="LTA_synthase"/>
    <property type="match status" value="1"/>
</dbReference>
<evidence type="ECO:0000259" key="8">
    <source>
        <dbReference type="Pfam" id="PF00884"/>
    </source>
</evidence>
<evidence type="ECO:0000256" key="4">
    <source>
        <dbReference type="ARBA" id="ARBA00022692"/>
    </source>
</evidence>
<sequence length="637" mass="73127">MKQVSGGEKRASWRDSFWVNLAWTLIVPTVFLFTMEWIHRGTLLSDFWTTRFFSHFFGFFWGWVFLILLYVLVSQLTARHWVATLILGLLTNVSGVVTYYKLEMRGEPFLPWDFSQIGDLAGVAEHIQLQVQPSMIVVGVLLLVMILFAGFLRLPMGTSGRKWHWRLILSGGSFVGALAIVFGIWMQTAVCQFFGIYEDMWMQDRYYKNYGILTGFFTNLRVLDISAPDGYSQEAVDQIVQRTEQAQKADSEPFFANSYASSTEEVVQQPNIIFVMNESFWDVSRLEGVVFDRELTPNLKALAEQAAYGRCYSPSFGGGTCDVEFEALTGFSLEHLPAGSKPYQQYVTKPMFSTPQFLKAQGYDTIAIHGYYGKFWSRNTAYPNLGIDTFISAENFSNPELKRGFISDSQMTQRIIEEYENHEADSDAPFFVHAVTMQNHTTYDSNRYPEEELVKVLEDPGFSDNTVSQLQDFATGVYEADQALGELVDYFSDVDEPTIIVFWGDHYNPLGTGYEVFEKTGYIDQGDTTSPNLRQTDLLIWSNYYKEPIDLGTVAAYEISPVVMNLYGLETPTWYDFLIQELSVMRARTRGITVEPDGSFSEEMTQEQEQWYNDHWMLQYDYMFGEPYQEDYVTDEG</sequence>
<dbReference type="RefSeq" id="WP_349216235.1">
    <property type="nucleotide sequence ID" value="NZ_JBBMFA010000095.1"/>
</dbReference>
<evidence type="ECO:0000256" key="2">
    <source>
        <dbReference type="ARBA" id="ARBA00004936"/>
    </source>
</evidence>
<keyword evidence="3" id="KW-1003">Cell membrane</keyword>
<comment type="pathway">
    <text evidence="2">Cell wall biogenesis; lipoteichoic acid biosynthesis.</text>
</comment>
<feature type="transmembrane region" description="Helical" evidence="7">
    <location>
        <begin position="21"/>
        <end position="40"/>
    </location>
</feature>
<dbReference type="InterPro" id="IPR050448">
    <property type="entry name" value="OpgB/LTA_synthase_biosynth"/>
</dbReference>
<feature type="domain" description="Sulfatase N-terminal" evidence="8">
    <location>
        <begin position="270"/>
        <end position="567"/>
    </location>
</feature>
<feature type="transmembrane region" description="Helical" evidence="7">
    <location>
        <begin position="135"/>
        <end position="155"/>
    </location>
</feature>
<keyword evidence="10" id="KW-1185">Reference proteome</keyword>
<organism evidence="9 10">
    <name type="scientific">Ruthenibacterium intestinale</name>
    <dbReference type="NCBI Taxonomy" id="3133163"/>
    <lineage>
        <taxon>Bacteria</taxon>
        <taxon>Bacillati</taxon>
        <taxon>Bacillota</taxon>
        <taxon>Clostridia</taxon>
        <taxon>Eubacteriales</taxon>
        <taxon>Oscillospiraceae</taxon>
        <taxon>Ruthenibacterium</taxon>
    </lineage>
</organism>
<feature type="transmembrane region" description="Helical" evidence="7">
    <location>
        <begin position="80"/>
        <end position="100"/>
    </location>
</feature>
<dbReference type="Pfam" id="PF00884">
    <property type="entry name" value="Sulfatase"/>
    <property type="match status" value="1"/>
</dbReference>
<protein>
    <submittedName>
        <fullName evidence="9">Sulfatase-like hydrolase/transferase</fullName>
    </submittedName>
</protein>
<accession>A0ABV1GG78</accession>
<evidence type="ECO:0000256" key="7">
    <source>
        <dbReference type="SAM" id="Phobius"/>
    </source>
</evidence>
<name>A0ABV1GG78_9FIRM</name>
<dbReference type="EMBL" id="JBBMFA010000095">
    <property type="protein sequence ID" value="MEQ2520688.1"/>
    <property type="molecule type" value="Genomic_DNA"/>
</dbReference>
<feature type="transmembrane region" description="Helical" evidence="7">
    <location>
        <begin position="52"/>
        <end position="73"/>
    </location>
</feature>
<keyword evidence="4 7" id="KW-0812">Transmembrane</keyword>
<evidence type="ECO:0000256" key="6">
    <source>
        <dbReference type="ARBA" id="ARBA00023136"/>
    </source>
</evidence>
<feature type="transmembrane region" description="Helical" evidence="7">
    <location>
        <begin position="167"/>
        <end position="186"/>
    </location>
</feature>
<evidence type="ECO:0000256" key="5">
    <source>
        <dbReference type="ARBA" id="ARBA00022989"/>
    </source>
</evidence>
<proteinExistence type="predicted"/>
<dbReference type="Gene3D" id="3.40.720.10">
    <property type="entry name" value="Alkaline Phosphatase, subunit A"/>
    <property type="match status" value="1"/>
</dbReference>
<dbReference type="SUPFAM" id="SSF53649">
    <property type="entry name" value="Alkaline phosphatase-like"/>
    <property type="match status" value="1"/>
</dbReference>
<dbReference type="Proteomes" id="UP001477672">
    <property type="component" value="Unassembled WGS sequence"/>
</dbReference>
<dbReference type="PANTHER" id="PTHR47371:SF3">
    <property type="entry name" value="PHOSPHOGLYCEROL TRANSFERASE I"/>
    <property type="match status" value="1"/>
</dbReference>
<evidence type="ECO:0000313" key="10">
    <source>
        <dbReference type="Proteomes" id="UP001477672"/>
    </source>
</evidence>
<comment type="caution">
    <text evidence="9">The sequence shown here is derived from an EMBL/GenBank/DDBJ whole genome shotgun (WGS) entry which is preliminary data.</text>
</comment>
<dbReference type="InterPro" id="IPR017850">
    <property type="entry name" value="Alkaline_phosphatase_core_sf"/>
</dbReference>
<dbReference type="PANTHER" id="PTHR47371">
    <property type="entry name" value="LIPOTEICHOIC ACID SYNTHASE"/>
    <property type="match status" value="1"/>
</dbReference>
<evidence type="ECO:0000256" key="3">
    <source>
        <dbReference type="ARBA" id="ARBA00022475"/>
    </source>
</evidence>
<comment type="subcellular location">
    <subcellularLocation>
        <location evidence="1">Cell membrane</location>
        <topology evidence="1">Multi-pass membrane protein</topology>
    </subcellularLocation>
</comment>
<evidence type="ECO:0000256" key="1">
    <source>
        <dbReference type="ARBA" id="ARBA00004651"/>
    </source>
</evidence>
<dbReference type="InterPro" id="IPR000917">
    <property type="entry name" value="Sulfatase_N"/>
</dbReference>
<keyword evidence="6 7" id="KW-0472">Membrane</keyword>
<reference evidence="9 10" key="1">
    <citation type="submission" date="2024-03" db="EMBL/GenBank/DDBJ databases">
        <title>Human intestinal bacterial collection.</title>
        <authorList>
            <person name="Pauvert C."/>
            <person name="Hitch T.C.A."/>
            <person name="Clavel T."/>
        </authorList>
    </citation>
    <scope>NUCLEOTIDE SEQUENCE [LARGE SCALE GENOMIC DNA]</scope>
    <source>
        <strain evidence="9 10">CLA-JM-H11</strain>
    </source>
</reference>
<gene>
    <name evidence="9" type="ORF">WMO24_09640</name>
</gene>